<gene>
    <name evidence="2" type="ORF">NQ502_06155</name>
</gene>
<organism evidence="2 3">
    <name type="scientific">Ruminococcus gauvreauii</name>
    <dbReference type="NCBI Taxonomy" id="438033"/>
    <lineage>
        <taxon>Bacteria</taxon>
        <taxon>Bacillati</taxon>
        <taxon>Bacillota</taxon>
        <taxon>Clostridia</taxon>
        <taxon>Eubacteriales</taxon>
        <taxon>Oscillospiraceae</taxon>
        <taxon>Ruminococcus</taxon>
    </lineage>
</organism>
<dbReference type="PANTHER" id="PTHR10948:SF23">
    <property type="entry name" value="TRANSPOSASE INSI FOR INSERTION SEQUENCE ELEMENT IS30A-RELATED"/>
    <property type="match status" value="1"/>
</dbReference>
<dbReference type="EMBL" id="CP102290">
    <property type="protein sequence ID" value="UWP60610.1"/>
    <property type="molecule type" value="Genomic_DNA"/>
</dbReference>
<dbReference type="PROSITE" id="PS50994">
    <property type="entry name" value="INTEGRASE"/>
    <property type="match status" value="1"/>
</dbReference>
<reference evidence="2" key="1">
    <citation type="journal article" date="2022" name="Cell">
        <title>Design, construction, and in vivo augmentation of a complex gut microbiome.</title>
        <authorList>
            <person name="Cheng A.G."/>
            <person name="Ho P.Y."/>
            <person name="Aranda-Diaz A."/>
            <person name="Jain S."/>
            <person name="Yu F.B."/>
            <person name="Meng X."/>
            <person name="Wang M."/>
            <person name="Iakiviak M."/>
            <person name="Nagashima K."/>
            <person name="Zhao A."/>
            <person name="Murugkar P."/>
            <person name="Patil A."/>
            <person name="Atabakhsh K."/>
            <person name="Weakley A."/>
            <person name="Yan J."/>
            <person name="Brumbaugh A.R."/>
            <person name="Higginbottom S."/>
            <person name="Dimas A."/>
            <person name="Shiver A.L."/>
            <person name="Deutschbauer A."/>
            <person name="Neff N."/>
            <person name="Sonnenburg J.L."/>
            <person name="Huang K.C."/>
            <person name="Fischbach M.A."/>
        </authorList>
    </citation>
    <scope>NUCLEOTIDE SEQUENCE</scope>
    <source>
        <strain evidence="2">DSM 19829</strain>
    </source>
</reference>
<dbReference type="SUPFAM" id="SSF53098">
    <property type="entry name" value="Ribonuclease H-like"/>
    <property type="match status" value="1"/>
</dbReference>
<protein>
    <submittedName>
        <fullName evidence="2">Helix-turn-helix domain containing protein</fullName>
    </submittedName>
</protein>
<name>A0ABY5VJ46_9FIRM</name>
<keyword evidence="3" id="KW-1185">Reference proteome</keyword>
<evidence type="ECO:0000313" key="3">
    <source>
        <dbReference type="Proteomes" id="UP001060164"/>
    </source>
</evidence>
<evidence type="ECO:0000259" key="1">
    <source>
        <dbReference type="PROSITE" id="PS50994"/>
    </source>
</evidence>
<feature type="domain" description="Integrase catalytic" evidence="1">
    <location>
        <begin position="112"/>
        <end position="279"/>
    </location>
</feature>
<dbReference type="PANTHER" id="PTHR10948">
    <property type="entry name" value="TRANSPOSASE"/>
    <property type="match status" value="1"/>
</dbReference>
<dbReference type="RefSeq" id="WP_028530467.1">
    <property type="nucleotide sequence ID" value="NZ_CABLBR010000002.1"/>
</dbReference>
<proteinExistence type="predicted"/>
<dbReference type="InterPro" id="IPR001584">
    <property type="entry name" value="Integrase_cat-core"/>
</dbReference>
<dbReference type="InterPro" id="IPR051917">
    <property type="entry name" value="Transposase-Integrase"/>
</dbReference>
<accession>A0ABY5VJ46</accession>
<sequence length="311" mass="35677">MAYRTTLIDSREGVNLTVQEAKAMASVIAPLLKQGQSPYQIVTNHPELGISEKTLYNYIENDVFHEIAGITVLDLRRQVSRRIPKSKSKGYKKRVDRKYLQGRTYKDYKEYISENPDVFVTQMDTVYNDETNGPFLQTFKFVRAGILFAIYHEEKTAIAMKNGIDLLESILGKALFRRYVHVLLTDRGTEFSLAEAMESSPDGTRRTRVYYCDPMQSGQKGTLENKHIELRYILPKGTDLKELGLTGQPALNQILSHVNSAPVELLGGKSPLELTDFMYHDLYEKLSAFGIRQIDKDYVTLKPYLLKNRYR</sequence>
<dbReference type="InterPro" id="IPR012337">
    <property type="entry name" value="RNaseH-like_sf"/>
</dbReference>
<dbReference type="Proteomes" id="UP001060164">
    <property type="component" value="Chromosome"/>
</dbReference>
<evidence type="ECO:0000313" key="2">
    <source>
        <dbReference type="EMBL" id="UWP60610.1"/>
    </source>
</evidence>